<dbReference type="Pfam" id="PF07774">
    <property type="entry name" value="EMC1_C"/>
    <property type="match status" value="1"/>
</dbReference>
<dbReference type="Proteomes" id="UP000625711">
    <property type="component" value="Unassembled WGS sequence"/>
</dbReference>
<keyword evidence="9 11" id="KW-0472">Membrane</keyword>
<dbReference type="EMBL" id="JAACXV010014582">
    <property type="protein sequence ID" value="KAF7265969.1"/>
    <property type="molecule type" value="Genomic_DNA"/>
</dbReference>
<keyword evidence="10" id="KW-0325">Glycoprotein</keyword>
<evidence type="ECO:0000256" key="3">
    <source>
        <dbReference type="ARBA" id="ARBA00011276"/>
    </source>
</evidence>
<organism evidence="15 16">
    <name type="scientific">Rhynchophorus ferrugineus</name>
    <name type="common">Red palm weevil</name>
    <name type="synonym">Curculio ferrugineus</name>
    <dbReference type="NCBI Taxonomy" id="354439"/>
    <lineage>
        <taxon>Eukaryota</taxon>
        <taxon>Metazoa</taxon>
        <taxon>Ecdysozoa</taxon>
        <taxon>Arthropoda</taxon>
        <taxon>Hexapoda</taxon>
        <taxon>Insecta</taxon>
        <taxon>Pterygota</taxon>
        <taxon>Neoptera</taxon>
        <taxon>Endopterygota</taxon>
        <taxon>Coleoptera</taxon>
        <taxon>Polyphaga</taxon>
        <taxon>Cucujiformia</taxon>
        <taxon>Curculionidae</taxon>
        <taxon>Dryophthorinae</taxon>
        <taxon>Rhynchophorus</taxon>
    </lineage>
</organism>
<evidence type="ECO:0000259" key="13">
    <source>
        <dbReference type="Pfam" id="PF07774"/>
    </source>
</evidence>
<dbReference type="PANTHER" id="PTHR21573">
    <property type="entry name" value="ER MEMBRANE PROTEIN COMPLEX SUBUNIT 1"/>
    <property type="match status" value="1"/>
</dbReference>
<comment type="subcellular location">
    <subcellularLocation>
        <location evidence="1">Endoplasmic reticulum membrane</location>
        <topology evidence="1">Single-pass type I membrane protein</topology>
    </subcellularLocation>
</comment>
<protein>
    <recommendedName>
        <fullName evidence="4">ER membrane protein complex subunit 1</fullName>
    </recommendedName>
</protein>
<evidence type="ECO:0000256" key="2">
    <source>
        <dbReference type="ARBA" id="ARBA00007904"/>
    </source>
</evidence>
<keyword evidence="7" id="KW-0256">Endoplasmic reticulum</keyword>
<evidence type="ECO:0000256" key="10">
    <source>
        <dbReference type="ARBA" id="ARBA00023180"/>
    </source>
</evidence>
<dbReference type="InterPro" id="IPR026895">
    <property type="entry name" value="EMC1"/>
</dbReference>
<evidence type="ECO:0000313" key="16">
    <source>
        <dbReference type="Proteomes" id="UP000625711"/>
    </source>
</evidence>
<proteinExistence type="inferred from homology"/>
<evidence type="ECO:0000256" key="11">
    <source>
        <dbReference type="SAM" id="Phobius"/>
    </source>
</evidence>
<dbReference type="InterPro" id="IPR018391">
    <property type="entry name" value="PQQ_b-propeller_rpt"/>
</dbReference>
<gene>
    <name evidence="15" type="ORF">GWI33_020706</name>
</gene>
<name>A0A834HRR0_RHYFE</name>
<evidence type="ECO:0000256" key="8">
    <source>
        <dbReference type="ARBA" id="ARBA00022989"/>
    </source>
</evidence>
<evidence type="ECO:0000313" key="15">
    <source>
        <dbReference type="EMBL" id="KAF7265969.1"/>
    </source>
</evidence>
<keyword evidence="6 12" id="KW-0732">Signal</keyword>
<dbReference type="SMART" id="SM00564">
    <property type="entry name" value="PQQ"/>
    <property type="match status" value="2"/>
</dbReference>
<evidence type="ECO:0000256" key="1">
    <source>
        <dbReference type="ARBA" id="ARBA00004115"/>
    </source>
</evidence>
<dbReference type="GO" id="GO:0034975">
    <property type="term" value="P:protein folding in endoplasmic reticulum"/>
    <property type="evidence" value="ECO:0007669"/>
    <property type="project" value="TreeGrafter"/>
</dbReference>
<evidence type="ECO:0000256" key="12">
    <source>
        <dbReference type="SAM" id="SignalP"/>
    </source>
</evidence>
<dbReference type="InterPro" id="IPR011678">
    <property type="entry name" value="EMC1_C"/>
</dbReference>
<dbReference type="OrthoDB" id="28092at2759"/>
<sequence length="892" mass="99963">MANFRSIYKIQIFLTILVHVTLALYEDQVGKFDWKLSFVGKVKFVSLEAKRIIVATEENVLASLNLKNGDIHWRQVLEDPKDYKLELLHVNKEIVTVSGKENTWFVRTWDLNTGTILTEWFINTERTVPSLFTIVNEKLLHIVPIRGLQVEITSYTLANAENTNGSILKGISRKIPAAWLNKDSDCVPAKSYIVCAVSSKLYYVDLLKENSMFVSQSLADLVDNSAGKVLLIEYKQDVPSVLLLKNNIAKLGTFNGENIQIKPFNLMPNAISISNNGKDLIYQLEANDNKNKLIKVKAKDPQTGLDSFSLDLEYPLGLGAPIILGGQSKGSVTDLLLSTTDDALLLVRLPEGKILWTREEALSSVVASEFFELPISELDASIEHEFDSANDILEMFSHRISTQIKQFYNLVFGNNLLQNSGLVRDEFGLHKIIVVATRAGKLFALDTLTGSIVWSYRLPNVQSFIGIDNEEKMLLLVQRTAQYAPLPAHCVLLAQDTITGNGILFEFDPITGYSKAGIQRLNYKIVQATLLPYQDKNFLKPMLVLSQDEQAHVYPTQAVSLIKDHFSTMFLYVADTENSRLSGYTLKYSTEDSLQVTPSWNVDLAPSKLIAVSAKPANEHVHSQGKVLYDRSVFYKYVNPNLLAVATMTSDPIYNSVLSVYLIDGVTGLIIYGTSHKKARGPIHLVHSENWLVYTFFNERFRRNEVVALELYEGHWQNNNIAFSSFALSQLPQVQSQAYILPSIPQTMAVTLTERGITNKFLIIALTTGAIIEIPWMFLQPRFTNMPCGPEESCIPYMPEIPLHSEATINYNQTLSGIHGIEVAPARLESTSHVLIHGLDIFYTRVAPSKTFDVLKEDFDHVLIVLVLTGLIVATLATKKLAARKALKQAWK</sequence>
<keyword evidence="8 11" id="KW-1133">Transmembrane helix</keyword>
<evidence type="ECO:0000256" key="6">
    <source>
        <dbReference type="ARBA" id="ARBA00022729"/>
    </source>
</evidence>
<feature type="transmembrane region" description="Helical" evidence="11">
    <location>
        <begin position="861"/>
        <end position="878"/>
    </location>
</feature>
<evidence type="ECO:0000259" key="14">
    <source>
        <dbReference type="Pfam" id="PF25293"/>
    </source>
</evidence>
<dbReference type="PANTHER" id="PTHR21573:SF0">
    <property type="entry name" value="ER MEMBRANE PROTEIN COMPLEX SUBUNIT 1"/>
    <property type="match status" value="1"/>
</dbReference>
<feature type="transmembrane region" description="Helical" evidence="11">
    <location>
        <begin position="653"/>
        <end position="672"/>
    </location>
</feature>
<evidence type="ECO:0000256" key="5">
    <source>
        <dbReference type="ARBA" id="ARBA00022692"/>
    </source>
</evidence>
<evidence type="ECO:0000256" key="4">
    <source>
        <dbReference type="ARBA" id="ARBA00020824"/>
    </source>
</evidence>
<comment type="subunit">
    <text evidence="3">Component of the ER membrane protein complex (EMC).</text>
</comment>
<feature type="domain" description="EMC1 first beta-propeller" evidence="14">
    <location>
        <begin position="23"/>
        <end position="143"/>
    </location>
</feature>
<dbReference type="InterPro" id="IPR058545">
    <property type="entry name" value="Beta-prop_EMC1_1st"/>
</dbReference>
<dbReference type="Pfam" id="PF25293">
    <property type="entry name" value="Beta-prop_EMC1_N"/>
    <property type="match status" value="1"/>
</dbReference>
<dbReference type="InterPro" id="IPR011047">
    <property type="entry name" value="Quinoprotein_ADH-like_sf"/>
</dbReference>
<feature type="chain" id="PRO_5032472849" description="ER membrane protein complex subunit 1" evidence="12">
    <location>
        <begin position="24"/>
        <end position="892"/>
    </location>
</feature>
<feature type="signal peptide" evidence="12">
    <location>
        <begin position="1"/>
        <end position="23"/>
    </location>
</feature>
<feature type="transmembrane region" description="Helical" evidence="11">
    <location>
        <begin position="761"/>
        <end position="779"/>
    </location>
</feature>
<keyword evidence="16" id="KW-1185">Reference proteome</keyword>
<feature type="domain" description="ER membrane protein complex subunit 1 C-terminal" evidence="13">
    <location>
        <begin position="688"/>
        <end position="891"/>
    </location>
</feature>
<dbReference type="AlphaFoldDB" id="A0A834HRR0"/>
<keyword evidence="5 11" id="KW-0812">Transmembrane</keyword>
<comment type="caution">
    <text evidence="15">The sequence shown here is derived from an EMBL/GenBank/DDBJ whole genome shotgun (WGS) entry which is preliminary data.</text>
</comment>
<comment type="similarity">
    <text evidence="2">Belongs to the EMC1 family.</text>
</comment>
<reference evidence="15" key="1">
    <citation type="submission" date="2020-08" db="EMBL/GenBank/DDBJ databases">
        <title>Genome sequencing and assembly of the red palm weevil Rhynchophorus ferrugineus.</title>
        <authorList>
            <person name="Dias G.B."/>
            <person name="Bergman C.M."/>
            <person name="Manee M."/>
        </authorList>
    </citation>
    <scope>NUCLEOTIDE SEQUENCE</scope>
    <source>
        <strain evidence="15">AA-2017</strain>
        <tissue evidence="15">Whole larva</tissue>
    </source>
</reference>
<evidence type="ECO:0000256" key="7">
    <source>
        <dbReference type="ARBA" id="ARBA00022824"/>
    </source>
</evidence>
<dbReference type="GO" id="GO:0072546">
    <property type="term" value="C:EMC complex"/>
    <property type="evidence" value="ECO:0007669"/>
    <property type="project" value="InterPro"/>
</dbReference>
<accession>A0A834HRR0</accession>
<evidence type="ECO:0000256" key="9">
    <source>
        <dbReference type="ARBA" id="ARBA00023136"/>
    </source>
</evidence>
<dbReference type="SUPFAM" id="SSF50998">
    <property type="entry name" value="Quinoprotein alcohol dehydrogenase-like"/>
    <property type="match status" value="2"/>
</dbReference>